<name>A0A0E9UH97_ANGAN</name>
<dbReference type="AlphaFoldDB" id="A0A0E9UH97"/>
<proteinExistence type="predicted"/>
<organism evidence="1">
    <name type="scientific">Anguilla anguilla</name>
    <name type="common">European freshwater eel</name>
    <name type="synonym">Muraena anguilla</name>
    <dbReference type="NCBI Taxonomy" id="7936"/>
    <lineage>
        <taxon>Eukaryota</taxon>
        <taxon>Metazoa</taxon>
        <taxon>Chordata</taxon>
        <taxon>Craniata</taxon>
        <taxon>Vertebrata</taxon>
        <taxon>Euteleostomi</taxon>
        <taxon>Actinopterygii</taxon>
        <taxon>Neopterygii</taxon>
        <taxon>Teleostei</taxon>
        <taxon>Anguilliformes</taxon>
        <taxon>Anguillidae</taxon>
        <taxon>Anguilla</taxon>
    </lineage>
</organism>
<dbReference type="EMBL" id="GBXM01044244">
    <property type="protein sequence ID" value="JAH64333.1"/>
    <property type="molecule type" value="Transcribed_RNA"/>
</dbReference>
<sequence length="47" mass="5178">MEIPHTLPHLFLTLICPSDRQKPQLSANSTLSCNRPPSPISAYLMTG</sequence>
<protein>
    <submittedName>
        <fullName evidence="1">Uncharacterized protein</fullName>
    </submittedName>
</protein>
<reference evidence="1" key="1">
    <citation type="submission" date="2014-11" db="EMBL/GenBank/DDBJ databases">
        <authorList>
            <person name="Amaro Gonzalez C."/>
        </authorList>
    </citation>
    <scope>NUCLEOTIDE SEQUENCE</scope>
</reference>
<reference evidence="1" key="2">
    <citation type="journal article" date="2015" name="Fish Shellfish Immunol.">
        <title>Early steps in the European eel (Anguilla anguilla)-Vibrio vulnificus interaction in the gills: Role of the RtxA13 toxin.</title>
        <authorList>
            <person name="Callol A."/>
            <person name="Pajuelo D."/>
            <person name="Ebbesson L."/>
            <person name="Teles M."/>
            <person name="MacKenzie S."/>
            <person name="Amaro C."/>
        </authorList>
    </citation>
    <scope>NUCLEOTIDE SEQUENCE</scope>
</reference>
<accession>A0A0E9UH97</accession>
<evidence type="ECO:0000313" key="1">
    <source>
        <dbReference type="EMBL" id="JAH64333.1"/>
    </source>
</evidence>